<accession>A0A379K8N1</accession>
<reference evidence="1 2" key="1">
    <citation type="submission" date="2018-06" db="EMBL/GenBank/DDBJ databases">
        <authorList>
            <consortium name="Pathogen Informatics"/>
            <person name="Doyle S."/>
        </authorList>
    </citation>
    <scope>NUCLEOTIDE SEQUENCE [LARGE SCALE GENOMIC DNA]</scope>
    <source>
        <strain evidence="1 2">NCTC10860</strain>
    </source>
</reference>
<dbReference type="RefSeq" id="WP_137088564.1">
    <property type="nucleotide sequence ID" value="NZ_UGUW01000004.1"/>
</dbReference>
<proteinExistence type="predicted"/>
<protein>
    <submittedName>
        <fullName evidence="1">Uncharacterized protein</fullName>
    </submittedName>
</protein>
<name>A0A379K8N1_ECTOL</name>
<dbReference type="Proteomes" id="UP000254084">
    <property type="component" value="Unassembled WGS sequence"/>
</dbReference>
<sequence>MQFILRIRPINHSDLGSECPYLVDEDDYAMYANGLLDDIASEVGVLSVSRSGDSLNIDVDDKIDEKKLKEIVKPYFSNDRFCKYRFVSLDVLS</sequence>
<evidence type="ECO:0000313" key="2">
    <source>
        <dbReference type="Proteomes" id="UP000254084"/>
    </source>
</evidence>
<evidence type="ECO:0000313" key="1">
    <source>
        <dbReference type="EMBL" id="SUD61023.1"/>
    </source>
</evidence>
<organism evidence="1 2">
    <name type="scientific">Ectopseudomonas oleovorans</name>
    <name type="common">Pseudomonas oleovorans</name>
    <dbReference type="NCBI Taxonomy" id="301"/>
    <lineage>
        <taxon>Bacteria</taxon>
        <taxon>Pseudomonadati</taxon>
        <taxon>Pseudomonadota</taxon>
        <taxon>Gammaproteobacteria</taxon>
        <taxon>Pseudomonadales</taxon>
        <taxon>Pseudomonadaceae</taxon>
        <taxon>Ectopseudomonas</taxon>
    </lineage>
</organism>
<gene>
    <name evidence="1" type="ORF">NCTC10860_03389</name>
</gene>
<dbReference type="AlphaFoldDB" id="A0A379K8N1"/>
<dbReference type="EMBL" id="UGUW01000004">
    <property type="protein sequence ID" value="SUD61023.1"/>
    <property type="molecule type" value="Genomic_DNA"/>
</dbReference>